<sequence>MDPQATKMNELFEAKRPALLSLPDDILLRPRISRERAARLTGILRREFEPLLPLLQSELSASRATDRAADFAALEPNQLVFYAADLAVETPWTSDQKARRGELVAKVRSHDETLFGWAKPAFRTNKEASTVLSDIQRGRGIRDDADDTLRLVSLFRSHWAGVNGKTPITEADLQTAEAEATELLQILDGGDDPPKGSPRDLRRRAYTAWHRTYAEVFHLGRYLSRHDSAAARRFPAIAPERSESDADDELDAAEPAPAPPGG</sequence>
<dbReference type="OrthoDB" id="5511309at2"/>
<proteinExistence type="predicted"/>
<dbReference type="Proteomes" id="UP000309215">
    <property type="component" value="Unassembled WGS sequence"/>
</dbReference>
<accession>A0A4U1JED2</accession>
<name>A0A4U1JED2_9BACT</name>
<evidence type="ECO:0000313" key="2">
    <source>
        <dbReference type="EMBL" id="TKD07870.1"/>
    </source>
</evidence>
<evidence type="ECO:0000313" key="3">
    <source>
        <dbReference type="Proteomes" id="UP000309215"/>
    </source>
</evidence>
<reference evidence="2 3" key="1">
    <citation type="submission" date="2019-04" db="EMBL/GenBank/DDBJ databases">
        <authorList>
            <person name="Li Y."/>
            <person name="Wang J."/>
        </authorList>
    </citation>
    <scope>NUCLEOTIDE SEQUENCE [LARGE SCALE GENOMIC DNA]</scope>
    <source>
        <strain evidence="2 3">DSM 14668</strain>
    </source>
</reference>
<dbReference type="RefSeq" id="WP_136929958.1">
    <property type="nucleotide sequence ID" value="NZ_SSMQ01000015.1"/>
</dbReference>
<feature type="region of interest" description="Disordered" evidence="1">
    <location>
        <begin position="234"/>
        <end position="262"/>
    </location>
</feature>
<organism evidence="2 3">
    <name type="scientific">Polyangium fumosum</name>
    <dbReference type="NCBI Taxonomy" id="889272"/>
    <lineage>
        <taxon>Bacteria</taxon>
        <taxon>Pseudomonadati</taxon>
        <taxon>Myxococcota</taxon>
        <taxon>Polyangia</taxon>
        <taxon>Polyangiales</taxon>
        <taxon>Polyangiaceae</taxon>
        <taxon>Polyangium</taxon>
    </lineage>
</organism>
<dbReference type="EMBL" id="SSMQ01000015">
    <property type="protein sequence ID" value="TKD07870.1"/>
    <property type="molecule type" value="Genomic_DNA"/>
</dbReference>
<dbReference type="AlphaFoldDB" id="A0A4U1JED2"/>
<gene>
    <name evidence="2" type="ORF">E8A74_16380</name>
</gene>
<keyword evidence="3" id="KW-1185">Reference proteome</keyword>
<comment type="caution">
    <text evidence="2">The sequence shown here is derived from an EMBL/GenBank/DDBJ whole genome shotgun (WGS) entry which is preliminary data.</text>
</comment>
<protein>
    <submittedName>
        <fullName evidence="2">Uncharacterized protein</fullName>
    </submittedName>
</protein>
<evidence type="ECO:0000256" key="1">
    <source>
        <dbReference type="SAM" id="MobiDB-lite"/>
    </source>
</evidence>